<gene>
    <name evidence="2" type="ORF">LV75_002210</name>
</gene>
<dbReference type="RefSeq" id="WP_253886698.1">
    <property type="nucleotide sequence ID" value="NZ_BAAAVB010000012.1"/>
</dbReference>
<reference evidence="2 3" key="1">
    <citation type="submission" date="2022-06" db="EMBL/GenBank/DDBJ databases">
        <title>Genomic Encyclopedia of Archaeal and Bacterial Type Strains, Phase II (KMG-II): from individual species to whole genera.</title>
        <authorList>
            <person name="Goeker M."/>
        </authorList>
    </citation>
    <scope>NUCLEOTIDE SEQUENCE [LARGE SCALE GENOMIC DNA]</scope>
    <source>
        <strain evidence="2 3">DSM 44255</strain>
    </source>
</reference>
<dbReference type="Proteomes" id="UP001205185">
    <property type="component" value="Unassembled WGS sequence"/>
</dbReference>
<name>A0ABT1IB02_9PSEU</name>
<evidence type="ECO:0000313" key="3">
    <source>
        <dbReference type="Proteomes" id="UP001205185"/>
    </source>
</evidence>
<evidence type="ECO:0008006" key="4">
    <source>
        <dbReference type="Google" id="ProtNLM"/>
    </source>
</evidence>
<feature type="chain" id="PRO_5045523987" description="Secreted protein" evidence="1">
    <location>
        <begin position="22"/>
        <end position="164"/>
    </location>
</feature>
<keyword evidence="3" id="KW-1185">Reference proteome</keyword>
<evidence type="ECO:0000313" key="2">
    <source>
        <dbReference type="EMBL" id="MCP2269721.1"/>
    </source>
</evidence>
<keyword evidence="1" id="KW-0732">Signal</keyword>
<sequence length="164" mass="17333">MFKSLALALLAVLAVAVPATASPTGLSYSYRYPLALETDISMEALTAAVSSDLRQYFPFDSNCAVLPPIGGLCYLYTPPGLPLPGTTNPVQVIDRTANSWTFLSLPGHTEGAGRSIVFSFESEPTPELRVRAGGPFTFPAAATIYSGAANAIWLLFATNISAAW</sequence>
<proteinExistence type="predicted"/>
<feature type="signal peptide" evidence="1">
    <location>
        <begin position="1"/>
        <end position="21"/>
    </location>
</feature>
<evidence type="ECO:0000256" key="1">
    <source>
        <dbReference type="SAM" id="SignalP"/>
    </source>
</evidence>
<accession>A0ABT1IB02</accession>
<organism evidence="2 3">
    <name type="scientific">Actinokineospora diospyrosa</name>
    <dbReference type="NCBI Taxonomy" id="103728"/>
    <lineage>
        <taxon>Bacteria</taxon>
        <taxon>Bacillati</taxon>
        <taxon>Actinomycetota</taxon>
        <taxon>Actinomycetes</taxon>
        <taxon>Pseudonocardiales</taxon>
        <taxon>Pseudonocardiaceae</taxon>
        <taxon>Actinokineospora</taxon>
    </lineage>
</organism>
<dbReference type="EMBL" id="JAMTCO010000005">
    <property type="protein sequence ID" value="MCP2269721.1"/>
    <property type="molecule type" value="Genomic_DNA"/>
</dbReference>
<comment type="caution">
    <text evidence="2">The sequence shown here is derived from an EMBL/GenBank/DDBJ whole genome shotgun (WGS) entry which is preliminary data.</text>
</comment>
<protein>
    <recommendedName>
        <fullName evidence="4">Secreted protein</fullName>
    </recommendedName>
</protein>